<dbReference type="EMBL" id="AMCI01000565">
    <property type="protein sequence ID" value="EJX08666.1"/>
    <property type="molecule type" value="Genomic_DNA"/>
</dbReference>
<organism evidence="1">
    <name type="scientific">gut metagenome</name>
    <dbReference type="NCBI Taxonomy" id="749906"/>
    <lineage>
        <taxon>unclassified sequences</taxon>
        <taxon>metagenomes</taxon>
        <taxon>organismal metagenomes</taxon>
    </lineage>
</organism>
<protein>
    <submittedName>
        <fullName evidence="1">Uncharacterized protein</fullName>
    </submittedName>
</protein>
<name>J9D7D4_9ZZZZ</name>
<evidence type="ECO:0000313" key="1">
    <source>
        <dbReference type="EMBL" id="EJX08666.1"/>
    </source>
</evidence>
<dbReference type="AlphaFoldDB" id="J9D7D4"/>
<gene>
    <name evidence="1" type="ORF">EVA_03221</name>
</gene>
<comment type="caution">
    <text evidence="1">The sequence shown here is derived from an EMBL/GenBank/DDBJ whole genome shotgun (WGS) entry which is preliminary data.</text>
</comment>
<accession>J9D7D4</accession>
<reference evidence="1" key="1">
    <citation type="journal article" date="2012" name="PLoS ONE">
        <title>Gene sets for utilization of primary and secondary nutrition supplies in the distal gut of endangered iberian lynx.</title>
        <authorList>
            <person name="Alcaide M."/>
            <person name="Messina E."/>
            <person name="Richter M."/>
            <person name="Bargiela R."/>
            <person name="Peplies J."/>
            <person name="Huws S.A."/>
            <person name="Newbold C.J."/>
            <person name="Golyshin P.N."/>
            <person name="Simon M.A."/>
            <person name="Lopez G."/>
            <person name="Yakimov M.M."/>
            <person name="Ferrer M."/>
        </authorList>
    </citation>
    <scope>NUCLEOTIDE SEQUENCE</scope>
</reference>
<sequence length="39" mass="4488">MKTLKFKSEKETAEKVIELIIKGKRFACTGRTTIVVFEN</sequence>
<proteinExistence type="predicted"/>